<dbReference type="OrthoDB" id="7908920at2"/>
<evidence type="ECO:0000313" key="5">
    <source>
        <dbReference type="Proteomes" id="UP000291088"/>
    </source>
</evidence>
<evidence type="ECO:0000256" key="1">
    <source>
        <dbReference type="ARBA" id="ARBA00006295"/>
    </source>
</evidence>
<dbReference type="Proteomes" id="UP000291088">
    <property type="component" value="Unassembled WGS sequence"/>
</dbReference>
<dbReference type="SUPFAM" id="SSF110849">
    <property type="entry name" value="ParB/Sulfiredoxin"/>
    <property type="match status" value="1"/>
</dbReference>
<dbReference type="Pfam" id="PF02195">
    <property type="entry name" value="ParB_N"/>
    <property type="match status" value="1"/>
</dbReference>
<dbReference type="InterPro" id="IPR017819">
    <property type="entry name" value="Plasmid_partition_RepB"/>
</dbReference>
<sequence>MARKNLLAGLVAPESTPSPQSASTAYPMRGASKNMIRSLDELAKQADKFLEGEAVVEIDPKLIEGSFVSDRLEDASEQFEELKQAIAERGQDTPVLLRPHPTLSGHYQVVFGHRRVRAARELGRPVRAVIKQLDDKSHVIAQGQENSARANLTFIERALFARRLFDLGYDRNVICSALAANQATVSKMMSVTDRIPADVVERIGPAPSVGRERWVELSLLVGKASNGEKVQALTQDADFAKLESDERFNALFSTLNRSGKAVRKMEMPAAKLLWQPSDKGVSAQISNTGKAFTLAMKAKNASRFGKYLSDNLDRLYAEFMDEMTNEGD</sequence>
<dbReference type="InterPro" id="IPR037972">
    <property type="entry name" value="RepB_N"/>
</dbReference>
<dbReference type="RefSeq" id="WP_129330470.1">
    <property type="nucleotide sequence ID" value="NZ_SDVB01000094.1"/>
</dbReference>
<dbReference type="GO" id="GO:0005694">
    <property type="term" value="C:chromosome"/>
    <property type="evidence" value="ECO:0007669"/>
    <property type="project" value="TreeGrafter"/>
</dbReference>
<dbReference type="SUPFAM" id="SSF109709">
    <property type="entry name" value="KorB DNA-binding domain-like"/>
    <property type="match status" value="1"/>
</dbReference>
<dbReference type="AlphaFoldDB" id="A0A4V1RTN6"/>
<reference evidence="4 5" key="1">
    <citation type="submission" date="2019-01" db="EMBL/GenBank/DDBJ databases">
        <authorList>
            <person name="Deng T."/>
        </authorList>
    </citation>
    <scope>NUCLEOTIDE SEQUENCE [LARGE SCALE GENOMIC DNA]</scope>
    <source>
        <strain evidence="4 5">F8825</strain>
    </source>
</reference>
<feature type="compositionally biased region" description="Polar residues" evidence="2">
    <location>
        <begin position="15"/>
        <end position="24"/>
    </location>
</feature>
<dbReference type="PANTHER" id="PTHR33375:SF1">
    <property type="entry name" value="CHROMOSOME-PARTITIONING PROTEIN PARB-RELATED"/>
    <property type="match status" value="1"/>
</dbReference>
<name>A0A4V1RTN6_9HYPH</name>
<dbReference type="Gene3D" id="1.10.10.2830">
    <property type="match status" value="1"/>
</dbReference>
<dbReference type="PANTHER" id="PTHR33375">
    <property type="entry name" value="CHROMOSOME-PARTITIONING PROTEIN PARB-RELATED"/>
    <property type="match status" value="1"/>
</dbReference>
<dbReference type="GO" id="GO:0007059">
    <property type="term" value="P:chromosome segregation"/>
    <property type="evidence" value="ECO:0007669"/>
    <property type="project" value="TreeGrafter"/>
</dbReference>
<evidence type="ECO:0000259" key="3">
    <source>
        <dbReference type="SMART" id="SM00470"/>
    </source>
</evidence>
<dbReference type="GO" id="GO:0003677">
    <property type="term" value="F:DNA binding"/>
    <property type="evidence" value="ECO:0007669"/>
    <property type="project" value="InterPro"/>
</dbReference>
<organism evidence="4 5">
    <name type="scientific">Ciceribacter ferrooxidans</name>
    <dbReference type="NCBI Taxonomy" id="2509717"/>
    <lineage>
        <taxon>Bacteria</taxon>
        <taxon>Pseudomonadati</taxon>
        <taxon>Pseudomonadota</taxon>
        <taxon>Alphaproteobacteria</taxon>
        <taxon>Hyphomicrobiales</taxon>
        <taxon>Rhizobiaceae</taxon>
        <taxon>Ciceribacter</taxon>
    </lineage>
</organism>
<dbReference type="CDD" id="cd16405">
    <property type="entry name" value="RepB_like_N"/>
    <property type="match status" value="1"/>
</dbReference>
<comment type="similarity">
    <text evidence="1">Belongs to the ParB family.</text>
</comment>
<dbReference type="NCBIfam" id="TIGR00180">
    <property type="entry name" value="parB_part"/>
    <property type="match status" value="1"/>
</dbReference>
<protein>
    <submittedName>
        <fullName evidence="4">Plasmid partitioning protein RepB</fullName>
    </submittedName>
</protein>
<dbReference type="EMBL" id="SDVB01000094">
    <property type="protein sequence ID" value="RYC25455.1"/>
    <property type="molecule type" value="Genomic_DNA"/>
</dbReference>
<dbReference type="InterPro" id="IPR003115">
    <property type="entry name" value="ParB_N"/>
</dbReference>
<feature type="region of interest" description="Disordered" evidence="2">
    <location>
        <begin position="1"/>
        <end position="27"/>
    </location>
</feature>
<dbReference type="Gene3D" id="3.90.1530.30">
    <property type="match status" value="1"/>
</dbReference>
<dbReference type="SMART" id="SM00470">
    <property type="entry name" value="ParB"/>
    <property type="match status" value="1"/>
</dbReference>
<gene>
    <name evidence="4" type="primary">repB</name>
    <name evidence="4" type="ORF">EUU22_02165</name>
</gene>
<dbReference type="Pfam" id="PF07506">
    <property type="entry name" value="RepB"/>
    <property type="match status" value="1"/>
</dbReference>
<keyword evidence="5" id="KW-1185">Reference proteome</keyword>
<dbReference type="InterPro" id="IPR004437">
    <property type="entry name" value="ParB/RepB/Spo0J"/>
</dbReference>
<evidence type="ECO:0000256" key="2">
    <source>
        <dbReference type="SAM" id="MobiDB-lite"/>
    </source>
</evidence>
<comment type="caution">
    <text evidence="4">The sequence shown here is derived from an EMBL/GenBank/DDBJ whole genome shotgun (WGS) entry which is preliminary data.</text>
</comment>
<dbReference type="InterPro" id="IPR036086">
    <property type="entry name" value="ParB/Sulfiredoxin_sf"/>
</dbReference>
<dbReference type="InterPro" id="IPR050336">
    <property type="entry name" value="Chromosome_partition/occlusion"/>
</dbReference>
<feature type="domain" description="ParB-like N-terminal" evidence="3">
    <location>
        <begin position="56"/>
        <end position="147"/>
    </location>
</feature>
<dbReference type="NCBIfam" id="TIGR03454">
    <property type="entry name" value="partition_RepB"/>
    <property type="match status" value="1"/>
</dbReference>
<evidence type="ECO:0000313" key="4">
    <source>
        <dbReference type="EMBL" id="RYC25455.1"/>
    </source>
</evidence>
<dbReference type="InterPro" id="IPR011111">
    <property type="entry name" value="Plasmid_RepB"/>
</dbReference>
<accession>A0A4V1RTN6</accession>
<proteinExistence type="inferred from homology"/>